<protein>
    <submittedName>
        <fullName evidence="1">Uncharacterized protein</fullName>
    </submittedName>
</protein>
<keyword evidence="2" id="KW-1185">Reference proteome</keyword>
<comment type="caution">
    <text evidence="1">The sequence shown here is derived from an EMBL/GenBank/DDBJ whole genome shotgun (WGS) entry which is preliminary data.</text>
</comment>
<evidence type="ECO:0000313" key="2">
    <source>
        <dbReference type="Proteomes" id="UP001168990"/>
    </source>
</evidence>
<dbReference type="AlphaFoldDB" id="A0AA39F9H7"/>
<name>A0AA39F9H7_9HYME</name>
<evidence type="ECO:0000313" key="1">
    <source>
        <dbReference type="EMBL" id="KAK0165440.1"/>
    </source>
</evidence>
<proteinExistence type="predicted"/>
<dbReference type="Proteomes" id="UP001168990">
    <property type="component" value="Unassembled WGS sequence"/>
</dbReference>
<gene>
    <name evidence="1" type="ORF">PV328_003950</name>
</gene>
<accession>A0AA39F9H7</accession>
<sequence length="181" mass="19920">MPLVEYTPITAIAPIAFGALHQRLYRDLHENALGARTVHDRCAHLANGVGNCRDFHSSGSLWWHCGSGGNGTKRAQESALRYKCTSAPTETNIGAKTTDIKKKRTTWKATAAITLKENCFNLSKIILAEIKSHIEADVLARLTQSIDLKDLEGSSSLREEATEEPAKYCENILEKEGKLVV</sequence>
<reference evidence="1" key="1">
    <citation type="journal article" date="2023" name="bioRxiv">
        <title>Scaffold-level genome assemblies of two parasitoid biocontrol wasps reveal the parthenogenesis mechanism and an associated novel virus.</title>
        <authorList>
            <person name="Inwood S."/>
            <person name="Skelly J."/>
            <person name="Guhlin J."/>
            <person name="Harrop T."/>
            <person name="Goldson S."/>
            <person name="Dearden P."/>
        </authorList>
    </citation>
    <scope>NUCLEOTIDE SEQUENCE</scope>
    <source>
        <strain evidence="1">Irish</strain>
        <tissue evidence="1">Whole body</tissue>
    </source>
</reference>
<reference evidence="1" key="2">
    <citation type="submission" date="2023-03" db="EMBL/GenBank/DDBJ databases">
        <authorList>
            <person name="Inwood S.N."/>
            <person name="Skelly J.G."/>
            <person name="Guhlin J."/>
            <person name="Harrop T.W.R."/>
            <person name="Goldson S.G."/>
            <person name="Dearden P.K."/>
        </authorList>
    </citation>
    <scope>NUCLEOTIDE SEQUENCE</scope>
    <source>
        <strain evidence="1">Irish</strain>
        <tissue evidence="1">Whole body</tissue>
    </source>
</reference>
<organism evidence="1 2">
    <name type="scientific">Microctonus aethiopoides</name>
    <dbReference type="NCBI Taxonomy" id="144406"/>
    <lineage>
        <taxon>Eukaryota</taxon>
        <taxon>Metazoa</taxon>
        <taxon>Ecdysozoa</taxon>
        <taxon>Arthropoda</taxon>
        <taxon>Hexapoda</taxon>
        <taxon>Insecta</taxon>
        <taxon>Pterygota</taxon>
        <taxon>Neoptera</taxon>
        <taxon>Endopterygota</taxon>
        <taxon>Hymenoptera</taxon>
        <taxon>Apocrita</taxon>
        <taxon>Ichneumonoidea</taxon>
        <taxon>Braconidae</taxon>
        <taxon>Euphorinae</taxon>
        <taxon>Microctonus</taxon>
    </lineage>
</organism>
<dbReference type="EMBL" id="JAQQBS010001422">
    <property type="protein sequence ID" value="KAK0165440.1"/>
    <property type="molecule type" value="Genomic_DNA"/>
</dbReference>